<evidence type="ECO:0000313" key="4">
    <source>
        <dbReference type="EnsemblMetazoa" id="tetur25g00220.1"/>
    </source>
</evidence>
<dbReference type="GO" id="GO:0006357">
    <property type="term" value="P:regulation of transcription by RNA polymerase II"/>
    <property type="evidence" value="ECO:0007669"/>
    <property type="project" value="TreeGrafter"/>
</dbReference>
<feature type="region of interest" description="Disordered" evidence="2">
    <location>
        <begin position="179"/>
        <end position="276"/>
    </location>
</feature>
<dbReference type="Gene3D" id="3.30.710.10">
    <property type="entry name" value="Potassium Channel Kv1.1, Chain A"/>
    <property type="match status" value="1"/>
</dbReference>
<dbReference type="InterPro" id="IPR011333">
    <property type="entry name" value="SKP1/BTB/POZ_sf"/>
</dbReference>
<evidence type="ECO:0000259" key="3">
    <source>
        <dbReference type="PROSITE" id="PS50097"/>
    </source>
</evidence>
<proteinExistence type="predicted"/>
<sequence>MMDCTSDIPSPDLEPSMVRLRAEIVGTTNVPVTTNDSLTDIFFICGDDFYPIQSHRVILRNWSQFFAKVVDSSLSIKGPFPVAPFIVLKEVCGKDLQDIFKFIYNGEVVIERSRIGSLLRTARFLEINQLPDLLEASEELKDDINIYNENLKASIKSAEATNINSDAASKCSEETIINSDAVSKSSGRNSNNSMETNKSSDEGSDVFDTIASSNVNMSPVNEVKSAESVEKNESKPDENKSSDNGENPSNVTSSAINSSSQNSSSSQTGSKSPLLSLEERVKRQTLYFSSIFRLPKSIEPVQSLKPEKSPTKPSKSEQVEEIDLTSEQ</sequence>
<accession>T1KWW0</accession>
<name>T1KWW0_TETUR</name>
<protein>
    <recommendedName>
        <fullName evidence="3">BTB domain-containing protein</fullName>
    </recommendedName>
</protein>
<dbReference type="SMART" id="SM00225">
    <property type="entry name" value="BTB"/>
    <property type="match status" value="1"/>
</dbReference>
<reference evidence="4" key="2">
    <citation type="submission" date="2015-06" db="UniProtKB">
        <authorList>
            <consortium name="EnsemblMetazoa"/>
        </authorList>
    </citation>
    <scope>IDENTIFICATION</scope>
</reference>
<dbReference type="KEGG" id="tut:107368138"/>
<dbReference type="EMBL" id="CAEY01000675">
    <property type="status" value="NOT_ANNOTATED_CDS"/>
    <property type="molecule type" value="Genomic_DNA"/>
</dbReference>
<gene>
    <name evidence="4" type="primary">107368138</name>
</gene>
<evidence type="ECO:0000256" key="2">
    <source>
        <dbReference type="SAM" id="MobiDB-lite"/>
    </source>
</evidence>
<keyword evidence="5" id="KW-1185">Reference proteome</keyword>
<feature type="compositionally biased region" description="Polar residues" evidence="2">
    <location>
        <begin position="179"/>
        <end position="197"/>
    </location>
</feature>
<dbReference type="GO" id="GO:0005634">
    <property type="term" value="C:nucleus"/>
    <property type="evidence" value="ECO:0007669"/>
    <property type="project" value="TreeGrafter"/>
</dbReference>
<dbReference type="OrthoDB" id="6413564at2759"/>
<feature type="domain" description="BTB" evidence="3">
    <location>
        <begin position="39"/>
        <end position="112"/>
    </location>
</feature>
<dbReference type="EnsemblMetazoa" id="tetur25g00220.1">
    <property type="protein sequence ID" value="tetur25g00220.1"/>
    <property type="gene ID" value="tetur25g00220"/>
</dbReference>
<dbReference type="PANTHER" id="PTHR23110:SF109">
    <property type="entry name" value="FI07618P-RELATED"/>
    <property type="match status" value="1"/>
</dbReference>
<dbReference type="InterPro" id="IPR000210">
    <property type="entry name" value="BTB/POZ_dom"/>
</dbReference>
<dbReference type="InterPro" id="IPR051095">
    <property type="entry name" value="Dros_DevTransReg"/>
</dbReference>
<organism evidence="4 5">
    <name type="scientific">Tetranychus urticae</name>
    <name type="common">Two-spotted spider mite</name>
    <dbReference type="NCBI Taxonomy" id="32264"/>
    <lineage>
        <taxon>Eukaryota</taxon>
        <taxon>Metazoa</taxon>
        <taxon>Ecdysozoa</taxon>
        <taxon>Arthropoda</taxon>
        <taxon>Chelicerata</taxon>
        <taxon>Arachnida</taxon>
        <taxon>Acari</taxon>
        <taxon>Acariformes</taxon>
        <taxon>Trombidiformes</taxon>
        <taxon>Prostigmata</taxon>
        <taxon>Eleutherengona</taxon>
        <taxon>Raphignathae</taxon>
        <taxon>Tetranychoidea</taxon>
        <taxon>Tetranychidae</taxon>
        <taxon>Tetranychus</taxon>
    </lineage>
</organism>
<feature type="compositionally biased region" description="Acidic residues" evidence="2">
    <location>
        <begin position="319"/>
        <end position="328"/>
    </location>
</feature>
<keyword evidence="1" id="KW-0539">Nucleus</keyword>
<feature type="compositionally biased region" description="Low complexity" evidence="2">
    <location>
        <begin position="249"/>
        <end position="276"/>
    </location>
</feature>
<evidence type="ECO:0000256" key="1">
    <source>
        <dbReference type="ARBA" id="ARBA00023242"/>
    </source>
</evidence>
<reference evidence="5" key="1">
    <citation type="submission" date="2011-08" db="EMBL/GenBank/DDBJ databases">
        <authorList>
            <person name="Rombauts S."/>
        </authorList>
    </citation>
    <scope>NUCLEOTIDE SEQUENCE</scope>
    <source>
        <strain evidence="5">London</strain>
    </source>
</reference>
<dbReference type="SUPFAM" id="SSF54695">
    <property type="entry name" value="POZ domain"/>
    <property type="match status" value="1"/>
</dbReference>
<dbReference type="PROSITE" id="PS50097">
    <property type="entry name" value="BTB"/>
    <property type="match status" value="1"/>
</dbReference>
<dbReference type="Pfam" id="PF00651">
    <property type="entry name" value="BTB"/>
    <property type="match status" value="1"/>
</dbReference>
<dbReference type="HOGENOM" id="CLU_848169_0_0_1"/>
<dbReference type="Proteomes" id="UP000015104">
    <property type="component" value="Unassembled WGS sequence"/>
</dbReference>
<feature type="region of interest" description="Disordered" evidence="2">
    <location>
        <begin position="298"/>
        <end position="328"/>
    </location>
</feature>
<feature type="compositionally biased region" description="Basic and acidic residues" evidence="2">
    <location>
        <begin position="305"/>
        <end position="318"/>
    </location>
</feature>
<feature type="compositionally biased region" description="Basic and acidic residues" evidence="2">
    <location>
        <begin position="224"/>
        <end position="243"/>
    </location>
</feature>
<feature type="compositionally biased region" description="Polar residues" evidence="2">
    <location>
        <begin position="210"/>
        <end position="219"/>
    </location>
</feature>
<dbReference type="OMA" id="MACYREC"/>
<evidence type="ECO:0000313" key="5">
    <source>
        <dbReference type="Proteomes" id="UP000015104"/>
    </source>
</evidence>
<dbReference type="AlphaFoldDB" id="T1KWW0"/>
<dbReference type="PANTHER" id="PTHR23110">
    <property type="entry name" value="BTB DOMAIN TRANSCRIPTION FACTOR"/>
    <property type="match status" value="1"/>
</dbReference>